<organism evidence="2 3">
    <name type="scientific">Acinetobacter shaoyimingii</name>
    <dbReference type="NCBI Taxonomy" id="2715164"/>
    <lineage>
        <taxon>Bacteria</taxon>
        <taxon>Pseudomonadati</taxon>
        <taxon>Pseudomonadota</taxon>
        <taxon>Gammaproteobacteria</taxon>
        <taxon>Moraxellales</taxon>
        <taxon>Moraxellaceae</taxon>
        <taxon>Acinetobacter</taxon>
    </lineage>
</organism>
<dbReference type="AlphaFoldDB" id="A0A6G8RTC1"/>
<dbReference type="KEGG" id="asha:G8E00_03150"/>
<evidence type="ECO:0000313" key="2">
    <source>
        <dbReference type="EMBL" id="QIO05038.1"/>
    </source>
</evidence>
<proteinExistence type="predicted"/>
<dbReference type="Proteomes" id="UP000502297">
    <property type="component" value="Chromosome"/>
</dbReference>
<protein>
    <submittedName>
        <fullName evidence="2">Uncharacterized protein</fullName>
    </submittedName>
</protein>
<dbReference type="RefSeq" id="WP_166221918.1">
    <property type="nucleotide sequence ID" value="NZ_CP049801.1"/>
</dbReference>
<dbReference type="EMBL" id="CP049801">
    <property type="protein sequence ID" value="QIO05038.1"/>
    <property type="molecule type" value="Genomic_DNA"/>
</dbReference>
<gene>
    <name evidence="2" type="ORF">G8E00_03150</name>
</gene>
<feature type="signal peptide" evidence="1">
    <location>
        <begin position="1"/>
        <end position="22"/>
    </location>
</feature>
<keyword evidence="1" id="KW-0732">Signal</keyword>
<accession>A0A6G8RTC1</accession>
<reference evidence="2 3" key="1">
    <citation type="submission" date="2020-03" db="EMBL/GenBank/DDBJ databases">
        <authorList>
            <person name="Zhu W."/>
        </authorList>
    </citation>
    <scope>NUCLEOTIDE SEQUENCE [LARGE SCALE GENOMIC DNA]</scope>
    <source>
        <strain evidence="2 3">323-1</strain>
    </source>
</reference>
<evidence type="ECO:0000313" key="3">
    <source>
        <dbReference type="Proteomes" id="UP000502297"/>
    </source>
</evidence>
<keyword evidence="3" id="KW-1185">Reference proteome</keyword>
<sequence>MHIQKKFLCLVIALYSLKTAHAEIQIFPAREIISMNQACRSNLKEYKMNDASVVCDFKQAISFDETQKKVEEVFRTYLKQAFIQHRIVDSENEIDNAPTYVADLEVIRADELISRKNKEVEITLPLTLSLKLTDASNGEVVYRNRAAQTNKIVVDAEALNSLETKKLIQQTFQTSFLKLTKSLTDISRPQLNYQKIETSKIGQWKSFVILDRGLEGGIGTEDELRGSQGDMIRVVHSTPQYAVAIPLTRDLKSTSFLKTSMKKENSGHKIKVPIVDVLTYQGESADLVEQYFNDGLTDQASFTVPKYNKQLNSTRLVAKNVSLVSKPYTQMDEFTPYSIRLTLMPFNDYEQEGGMFFKKSQRVMHLEVLAEMLHHSGQVIYSSNAAIKYGNSMNSHHSAHRNEIRVVKLNNSDDVKDELLQLALSKLGKDFKDHVNFKEIDLAVLASSPRNIMIPSAGRHLAKGMKIKVFRTEKINDLDVMLPIWNATVVEHNSQFTIARLDQSLVLGEVIPTRPGDHVRFQSPLRDSISSVQVIDKAQLNRLKSLFKQ</sequence>
<feature type="chain" id="PRO_5026115258" evidence="1">
    <location>
        <begin position="23"/>
        <end position="549"/>
    </location>
</feature>
<evidence type="ECO:0000256" key="1">
    <source>
        <dbReference type="SAM" id="SignalP"/>
    </source>
</evidence>
<name>A0A6G8RTC1_9GAMM</name>